<comment type="caution">
    <text evidence="2">The sequence shown here is derived from an EMBL/GenBank/DDBJ whole genome shotgun (WGS) entry which is preliminary data.</text>
</comment>
<keyword evidence="3" id="KW-1185">Reference proteome</keyword>
<protein>
    <submittedName>
        <fullName evidence="2">Uncharacterized protein</fullName>
    </submittedName>
</protein>
<dbReference type="InterPro" id="IPR019410">
    <property type="entry name" value="Methyltransf_16"/>
</dbReference>
<dbReference type="Proteomes" id="UP001146120">
    <property type="component" value="Unassembled WGS sequence"/>
</dbReference>
<dbReference type="Gene3D" id="3.40.50.150">
    <property type="entry name" value="Vaccinia Virus protein VP39"/>
    <property type="match status" value="1"/>
</dbReference>
<dbReference type="Pfam" id="PF10294">
    <property type="entry name" value="Methyltransf_16"/>
    <property type="match status" value="1"/>
</dbReference>
<dbReference type="SUPFAM" id="SSF53335">
    <property type="entry name" value="S-adenosyl-L-methionine-dependent methyltransferases"/>
    <property type="match status" value="1"/>
</dbReference>
<evidence type="ECO:0000256" key="1">
    <source>
        <dbReference type="SAM" id="MobiDB-lite"/>
    </source>
</evidence>
<feature type="compositionally biased region" description="Acidic residues" evidence="1">
    <location>
        <begin position="637"/>
        <end position="648"/>
    </location>
</feature>
<gene>
    <name evidence="2" type="ORF">N0F65_006611</name>
</gene>
<dbReference type="AlphaFoldDB" id="A0AAV2Z946"/>
<dbReference type="GO" id="GO:0005737">
    <property type="term" value="C:cytoplasm"/>
    <property type="evidence" value="ECO:0007669"/>
    <property type="project" value="TreeGrafter"/>
</dbReference>
<dbReference type="EMBL" id="DAKRPA010000026">
    <property type="protein sequence ID" value="DBA02821.1"/>
    <property type="molecule type" value="Genomic_DNA"/>
</dbReference>
<sequence>MLCRLNVLAQSCRRGAAQAVASNNQARRAWLPQAIASLRHHSSKSQVVVPQSRQDQWAKINESVEAFEAEIQEVRDLLDGVEGMESETSPVYVAIVGAGRSKVRAWEDTLKEVKAVKARFDADNSAITSTDAKTQQQWAQLVQLADLLDELREEDEDEDFDVDETIDGMLEGDGESDGVAASTWHTLECKSPKYKEILQEVLDDPEVNGLQAFEARVLERVQQEVKNHPELRVIEQALIEDIARQAVAAQAQDVDDDEDDDVDRDYLTNEFGERGARLHELLEEVMAANEANGGDVQSFHRRAVEAIRERAKDDPDFAMFEDLLNFEVEEDEDEENSNSKGKSRPSQSRNSGLADVHQWPFVPQTVRGSIGRKALSRRMEPREWTFQLGAAATNAHDARNHCVAHGADSHNVNSDTAAAPCKRRRVGAGAVESEGHVVTVRLSELIHELEDGTADVLESQRHYGLFVWPCALALAHFVAFHHNSDMFRDRVVLELGCGTALPGILAAQCAQPARVYLTDRSDAADVQRNVELNLALNHVTDTAQYLALDWGVLGMTEESWKVMEHVDVLLAADCLYQSEDIDNLMATVALVFRFNPRCKLFMTYQLRDPSLSLVPQLLRWNMRARTIDMTPFIPTPDDTDDEDDEDNDQAQHQQHASALPSFDSIYMYEITPQPDRKEA</sequence>
<dbReference type="GO" id="GO:0005634">
    <property type="term" value="C:nucleus"/>
    <property type="evidence" value="ECO:0007669"/>
    <property type="project" value="TreeGrafter"/>
</dbReference>
<organism evidence="2 3">
    <name type="scientific">Lagenidium giganteum</name>
    <dbReference type="NCBI Taxonomy" id="4803"/>
    <lineage>
        <taxon>Eukaryota</taxon>
        <taxon>Sar</taxon>
        <taxon>Stramenopiles</taxon>
        <taxon>Oomycota</taxon>
        <taxon>Peronosporomycetes</taxon>
        <taxon>Pythiales</taxon>
        <taxon>Pythiaceae</taxon>
    </lineage>
</organism>
<reference evidence="2" key="1">
    <citation type="submission" date="2022-11" db="EMBL/GenBank/DDBJ databases">
        <authorList>
            <person name="Morgan W.R."/>
            <person name="Tartar A."/>
        </authorList>
    </citation>
    <scope>NUCLEOTIDE SEQUENCE</scope>
    <source>
        <strain evidence="2">ARSEF 373</strain>
    </source>
</reference>
<dbReference type="PANTHER" id="PTHR14614:SF165">
    <property type="entry name" value="FAM86 N-TERMINAL DOMAIN-CONTAINING PROTEIN"/>
    <property type="match status" value="1"/>
</dbReference>
<evidence type="ECO:0000313" key="3">
    <source>
        <dbReference type="Proteomes" id="UP001146120"/>
    </source>
</evidence>
<reference evidence="2" key="2">
    <citation type="journal article" date="2023" name="Microbiol Resour">
        <title>Decontamination and Annotation of the Draft Genome Sequence of the Oomycete Lagenidium giganteum ARSEF 373.</title>
        <authorList>
            <person name="Morgan W.R."/>
            <person name="Tartar A."/>
        </authorList>
    </citation>
    <scope>NUCLEOTIDE SEQUENCE</scope>
    <source>
        <strain evidence="2">ARSEF 373</strain>
    </source>
</reference>
<evidence type="ECO:0000313" key="2">
    <source>
        <dbReference type="EMBL" id="DBA02821.1"/>
    </source>
</evidence>
<feature type="region of interest" description="Disordered" evidence="1">
    <location>
        <begin position="328"/>
        <end position="358"/>
    </location>
</feature>
<dbReference type="PANTHER" id="PTHR14614">
    <property type="entry name" value="HEPATOCELLULAR CARCINOMA-ASSOCIATED ANTIGEN"/>
    <property type="match status" value="1"/>
</dbReference>
<name>A0AAV2Z946_9STRA</name>
<proteinExistence type="predicted"/>
<dbReference type="InterPro" id="IPR029063">
    <property type="entry name" value="SAM-dependent_MTases_sf"/>
</dbReference>
<accession>A0AAV2Z946</accession>
<feature type="region of interest" description="Disordered" evidence="1">
    <location>
        <begin position="631"/>
        <end position="679"/>
    </location>
</feature>